<evidence type="ECO:0000259" key="5">
    <source>
        <dbReference type="Pfam" id="PF01494"/>
    </source>
</evidence>
<dbReference type="Gene3D" id="3.30.9.10">
    <property type="entry name" value="D-Amino Acid Oxidase, subunit A, domain 2"/>
    <property type="match status" value="2"/>
</dbReference>
<evidence type="ECO:0000256" key="3">
    <source>
        <dbReference type="ARBA" id="ARBA00022827"/>
    </source>
</evidence>
<evidence type="ECO:0000256" key="4">
    <source>
        <dbReference type="SAM" id="MobiDB-lite"/>
    </source>
</evidence>
<evidence type="ECO:0000313" key="6">
    <source>
        <dbReference type="EMBL" id="SBS83105.1"/>
    </source>
</evidence>
<feature type="region of interest" description="Disordered" evidence="4">
    <location>
        <begin position="198"/>
        <end position="289"/>
    </location>
</feature>
<dbReference type="Pfam" id="PF01494">
    <property type="entry name" value="FAD_binding_3"/>
    <property type="match status" value="2"/>
</dbReference>
<feature type="domain" description="FAD-binding" evidence="5">
    <location>
        <begin position="1094"/>
        <end position="1201"/>
    </location>
</feature>
<dbReference type="Gene3D" id="3.50.50.60">
    <property type="entry name" value="FAD/NAD(P)-binding domain"/>
    <property type="match status" value="3"/>
</dbReference>
<evidence type="ECO:0000256" key="1">
    <source>
        <dbReference type="ARBA" id="ARBA00001974"/>
    </source>
</evidence>
<dbReference type="InterPro" id="IPR036188">
    <property type="entry name" value="FAD/NAD-bd_sf"/>
</dbReference>
<organism evidence="6 7">
    <name type="scientific">Plasmodium malariae</name>
    <dbReference type="NCBI Taxonomy" id="5858"/>
    <lineage>
        <taxon>Eukaryota</taxon>
        <taxon>Sar</taxon>
        <taxon>Alveolata</taxon>
        <taxon>Apicomplexa</taxon>
        <taxon>Aconoidasida</taxon>
        <taxon>Haemosporida</taxon>
        <taxon>Plasmodiidae</taxon>
        <taxon>Plasmodium</taxon>
        <taxon>Plasmodium (Plasmodium)</taxon>
    </lineage>
</organism>
<evidence type="ECO:0000313" key="7">
    <source>
        <dbReference type="Proteomes" id="UP000078597"/>
    </source>
</evidence>
<dbReference type="GO" id="GO:0016709">
    <property type="term" value="F:oxidoreductase activity, acting on paired donors, with incorporation or reduction of molecular oxygen, NAD(P)H as one donor, and incorporation of one atom of oxygen"/>
    <property type="evidence" value="ECO:0007669"/>
    <property type="project" value="UniProtKB-ARBA"/>
</dbReference>
<dbReference type="PANTHER" id="PTHR43004:SF19">
    <property type="entry name" value="BINDING MONOOXYGENASE, PUTATIVE (JCVI)-RELATED"/>
    <property type="match status" value="1"/>
</dbReference>
<keyword evidence="3" id="KW-0274">FAD</keyword>
<evidence type="ECO:0000256" key="2">
    <source>
        <dbReference type="ARBA" id="ARBA00022630"/>
    </source>
</evidence>
<keyword evidence="2" id="KW-0285">Flavoprotein</keyword>
<feature type="compositionally biased region" description="Polar residues" evidence="4">
    <location>
        <begin position="236"/>
        <end position="245"/>
    </location>
</feature>
<name>A0A1A8VRL6_PLAMA</name>
<reference evidence="7" key="1">
    <citation type="submission" date="2016-05" db="EMBL/GenBank/DDBJ databases">
        <authorList>
            <person name="Naeem Raeece"/>
        </authorList>
    </citation>
    <scope>NUCLEOTIDE SEQUENCE [LARGE SCALE GENOMIC DNA]</scope>
</reference>
<proteinExistence type="predicted"/>
<accession>A0A1A8VRL6</accession>
<feature type="compositionally biased region" description="Basic and acidic residues" evidence="4">
    <location>
        <begin position="280"/>
        <end position="289"/>
    </location>
</feature>
<feature type="domain" description="FAD-binding" evidence="5">
    <location>
        <begin position="25"/>
        <end position="157"/>
    </location>
</feature>
<comment type="cofactor">
    <cofactor evidence="1">
        <name>FAD</name>
        <dbReference type="ChEBI" id="CHEBI:57692"/>
    </cofactor>
</comment>
<dbReference type="SUPFAM" id="SSF51905">
    <property type="entry name" value="FAD/NAD(P)-binding domain"/>
    <property type="match status" value="1"/>
</dbReference>
<dbReference type="InterPro" id="IPR002938">
    <property type="entry name" value="FAD-bd"/>
</dbReference>
<dbReference type="GO" id="GO:0071949">
    <property type="term" value="F:FAD binding"/>
    <property type="evidence" value="ECO:0007669"/>
    <property type="project" value="InterPro"/>
</dbReference>
<feature type="region of interest" description="Disordered" evidence="4">
    <location>
        <begin position="466"/>
        <end position="506"/>
    </location>
</feature>
<dbReference type="VEuPathDB" id="PlasmoDB:PmUG01_05037700"/>
<dbReference type="Proteomes" id="UP000078597">
    <property type="component" value="Unassembled WGS sequence"/>
</dbReference>
<sequence>MDVIKKDNEKRESTSCKHMVAGERETDVLIVGTSTGGLLLSLDLLRKNVKHLIISSCEEKLEEEKTNEQYLLYPRTLEMLQDLNILSEVLINSLKLTGISLYIENKLVHKTSKSFFQNFNVTIPYMLSINKIVLNNILRKYIKQFHFLVEDYTILRGINKNCNNRENKKLFNDTKEYGYKNRNNIIIKPQKMNKEISSKYGEKRISRKTNSNEPYKNKKEKRRNVRKLYTLPSLLKSRQSENTGISRRRPCNSKCSSRTHSSTQSSTQSSIRSSIRSNTRGKDKMSNNLRKKEYLLNHNKKENNKNGSFCTSFTYKTESSSNMSTSSATSYSTNTISSLSNETEPISFYPSCFINSGSSTNYKNSLNDYKHRISDSSFPTTSQGVTTKIKLPLLTNLNGGNHIRHKDEDIINDPINKSCEYSLRNGNKGDNEEFLVIQENSSINISKGKRRNLNLMTAYVRQNNFPYSRGGTKRIGSNRRRDSPSRRESLNRRDRLDGSNHVSSTNYYYHRGRNKKDVRHYSEIKSKYIVGVDGRKSSVRKFAHIKLEDKKNEKIEYISVDICAKWNNDMSHYNLSIIQSKYGFVTCFPIFVDITNINEKNFYCKDKQIKKIIKKIKMECNLRKKEKYINLLKKKNKLKIAQTSQFFSLSNTDKDNSNVSLRNETASQNADHRYNEGEKYAHLCNSKQINIFHKNYINHNIQKGNKRIHMDNISVDNINEVDHHDNSKNYVNDISSQKKEQKNIIYQEILDYYSKNRNSSTSSGEHKRREKKNLQISTYATSSLLFLKKEVPANIDNPHSYKNDVVTPNTCTYDIADTTMPFEKKNYAFEEIPKYEKHMKNSIKLRSSSEGNYPDVFDTKVKGRIFLFQKMDHVGREASLKESVSLLGTVAGASSEQPLDKCSCRGEPQGFVAARSIGGVGNTIYKFNNNVGNSSHSCIPYSKEAFTNGGIDGDDNPNANEIILLNNNMNEECNDYNNDIFSMKEENIDMQRKGNKNRRFPTNNSFNTDKETPLKVTNSRYNIGNIDGYRIVRKENGHDGTDNSFTDAVSNNSREGIDHGSMFFMGKGSYNWHLTICRRGGGKTLNKCLYHIKRSKKVTYEEVIDIIKNVFPSIELYYLYNLKVGRHKDKICKNYYRNSIILAGESNCFYNPLFNISINLTIHDVYNIGWKLNYLINHNSSSLLLESYDKERKFISEKVLSWNSKIFNFFFFIFNCNGNTTCNCNCNCNYNYIYYILSFLNCCTCPFANFSSIHNFFEKFYLKTFMLQNNYYGQIVANSSVKMCSTSFICSDRAKNCILKYIYSNNNYEEKSVCLYDYLRDQVHTLILCINISEVRSTPYVNFKSFKKRNRKYGREYYLGNYKGYEWTYDKASLDKLIKIRSLTYRTMMKTPNKYSVQIIWVLCNNSKNEFIQSNTKLFPLKSSSSFTRLNINFYNVPNQLLNNIKAPRIKRQHILYDFLNDFQKQFNIKLNLPNNLIESHNFKSAMYIFIRPDLHITHMNYVNDDKQIVSFLDFLYKFYG</sequence>
<protein>
    <recommendedName>
        <fullName evidence="5">FAD-binding domain-containing protein</fullName>
    </recommendedName>
</protein>
<dbReference type="PANTHER" id="PTHR43004">
    <property type="entry name" value="TRK SYSTEM POTASSIUM UPTAKE PROTEIN"/>
    <property type="match status" value="1"/>
</dbReference>
<dbReference type="InterPro" id="IPR050641">
    <property type="entry name" value="RIFMO-like"/>
</dbReference>
<feature type="compositionally biased region" description="Low complexity" evidence="4">
    <location>
        <begin position="256"/>
        <end position="278"/>
    </location>
</feature>
<feature type="compositionally biased region" description="Basic and acidic residues" evidence="4">
    <location>
        <begin position="479"/>
        <end position="498"/>
    </location>
</feature>
<gene>
    <name evidence="6" type="ORF">PMALA_005540</name>
</gene>
<dbReference type="EMBL" id="FLQW01000300">
    <property type="protein sequence ID" value="SBS83105.1"/>
    <property type="molecule type" value="Genomic_DNA"/>
</dbReference>